<protein>
    <submittedName>
        <fullName evidence="1">Uncharacterized protein</fullName>
    </submittedName>
</protein>
<accession>A0A7J9IIR4</accession>
<keyword evidence="2" id="KW-1185">Reference proteome</keyword>
<reference evidence="1 2" key="1">
    <citation type="journal article" date="2019" name="Genome Biol. Evol.">
        <title>Insights into the evolution of the New World diploid cottons (Gossypium, subgenus Houzingenia) based on genome sequencing.</title>
        <authorList>
            <person name="Grover C.E."/>
            <person name="Arick M.A. 2nd"/>
            <person name="Thrash A."/>
            <person name="Conover J.L."/>
            <person name="Sanders W.S."/>
            <person name="Peterson D.G."/>
            <person name="Frelichowski J.E."/>
            <person name="Scheffler J.A."/>
            <person name="Scheffler B.E."/>
            <person name="Wendel J.F."/>
        </authorList>
    </citation>
    <scope>NUCLEOTIDE SEQUENCE [LARGE SCALE GENOMIC DNA]</scope>
    <source>
        <strain evidence="1">6</strain>
        <tissue evidence="1">Leaf</tissue>
    </source>
</reference>
<evidence type="ECO:0000313" key="2">
    <source>
        <dbReference type="Proteomes" id="UP000593575"/>
    </source>
</evidence>
<gene>
    <name evidence="1" type="ORF">Goarm_018822</name>
</gene>
<evidence type="ECO:0000313" key="1">
    <source>
        <dbReference type="EMBL" id="MBA0822001.1"/>
    </source>
</evidence>
<dbReference type="EMBL" id="JABFAE010000001">
    <property type="protein sequence ID" value="MBA0822001.1"/>
    <property type="molecule type" value="Genomic_DNA"/>
</dbReference>
<dbReference type="Proteomes" id="UP000593575">
    <property type="component" value="Unassembled WGS sequence"/>
</dbReference>
<comment type="caution">
    <text evidence="1">The sequence shown here is derived from an EMBL/GenBank/DDBJ whole genome shotgun (WGS) entry which is preliminary data.</text>
</comment>
<name>A0A7J9IIR4_9ROSI</name>
<dbReference type="AlphaFoldDB" id="A0A7J9IIR4"/>
<proteinExistence type="predicted"/>
<organism evidence="1 2">
    <name type="scientific">Gossypium armourianum</name>
    <dbReference type="NCBI Taxonomy" id="34283"/>
    <lineage>
        <taxon>Eukaryota</taxon>
        <taxon>Viridiplantae</taxon>
        <taxon>Streptophyta</taxon>
        <taxon>Embryophyta</taxon>
        <taxon>Tracheophyta</taxon>
        <taxon>Spermatophyta</taxon>
        <taxon>Magnoliopsida</taxon>
        <taxon>eudicotyledons</taxon>
        <taxon>Gunneridae</taxon>
        <taxon>Pentapetalae</taxon>
        <taxon>rosids</taxon>
        <taxon>malvids</taxon>
        <taxon>Malvales</taxon>
        <taxon>Malvaceae</taxon>
        <taxon>Malvoideae</taxon>
        <taxon>Gossypium</taxon>
    </lineage>
</organism>
<sequence>MSYNSKQGHYSYPCTDFSSPMAVIEGDEISTMLGILLMKDQPLRRLSVWMILKLPLI</sequence>